<evidence type="ECO:0000259" key="12">
    <source>
        <dbReference type="PROSITE" id="PS50118"/>
    </source>
</evidence>
<evidence type="ECO:0000313" key="13">
    <source>
        <dbReference type="Ensembl" id="ENSATEP00000063307.1"/>
    </source>
</evidence>
<dbReference type="Proteomes" id="UP000265040">
    <property type="component" value="Chromosome 3"/>
</dbReference>
<dbReference type="GO" id="GO:0006261">
    <property type="term" value="P:DNA-templated DNA replication"/>
    <property type="evidence" value="ECO:0007669"/>
    <property type="project" value="InterPro"/>
</dbReference>
<feature type="repeat" description="WD" evidence="9">
    <location>
        <begin position="209"/>
        <end position="250"/>
    </location>
</feature>
<feature type="compositionally biased region" description="Acidic residues" evidence="11">
    <location>
        <begin position="813"/>
        <end position="837"/>
    </location>
</feature>
<accession>A0A7N6BI95</accession>
<dbReference type="Pfam" id="PF12341">
    <property type="entry name" value="Mcl1_mid"/>
    <property type="match status" value="1"/>
</dbReference>
<reference evidence="13" key="1">
    <citation type="submission" date="2021-04" db="EMBL/GenBank/DDBJ databases">
        <authorList>
            <consortium name="Wellcome Sanger Institute Data Sharing"/>
        </authorList>
    </citation>
    <scope>NUCLEOTIDE SEQUENCE [LARGE SCALE GENOMIC DNA]</scope>
</reference>
<dbReference type="InterPro" id="IPR015943">
    <property type="entry name" value="WD40/YVTN_repeat-like_dom_sf"/>
</dbReference>
<dbReference type="Pfam" id="PF20946">
    <property type="entry name" value="Ctf4_C"/>
    <property type="match status" value="1"/>
</dbReference>
<keyword evidence="14" id="KW-1185">Reference proteome</keyword>
<sequence length="1067" mass="118331">MPCERKPMRYGHSEGHTEVCFDETGKFIVTCGNDGDVRIWESLDDDDPKFITVGEKAYSLALKNGKLVTASSNNTVQIHTFPDGDPDGILTRFTTNATHVAFNSSGSRVAAGSSDFMIKVVEVSDSSQQKTLRGHEAPVLSVTFDPKDDFLVGNPSLWWHQTQVISWPLLQKTNDVSNAKSLCRLAWQPGQAKVSDNCWSHPLCLLFDLWSSVSYINVVAWSPCGRFLASGSVGGVLTVWDVNSKLCVERQKHEKGFTVCSLAWHPSGSQIAYTDTEGCLGLLDGLSTFVSSSNKATKDYDDLFDDDDDRVMDEGLSDTNSPVKKPVAGDDDDDDDDFLMPATGRVRNRGAILDDENSDKFGDDDDDTGSTVVPAAALPVPLRPVYEGPMPTPPQKAFQPGSTPAHLTHRFMMWNSVGIVRGYNDEQDNAIDIEFHDTAVHHAMHLTNSLGHTIADLSQEAVLLACPSTDELASKLQCLHFSSWDTNKEWMVDLPKGEDARALCLGQGWAAVATSTMTLRLFSVGGVQREIFSLPGPVVCMAGHGEQLLIVYHRATGFDGEQPLAVQLLQFGGRKRQIISGEPLPLSHKSYLSWLGFSAEGTPCYVDSEGVVRILNRALGNTWTPVCNTRETCKSKSDHYWVVGVHENPQQLRCIPCKGSRYPPTLPRPAVAVLPFKLPLCQTTTEKGQMEEQFWRSVLFHNHYGFLSSSGYEIDEDGQNQSQKEQQELLMKMFALSCKLDREFRCVELAELMTQNVVTLAIRYASRSRRMALAQRLSEIALEKASEVQAEQLEEQEEESEYSSVRQNRQNQEEEEEQVEEPGEEEDGQEMETEMETTETRKRLFPFFLYISVVLKVGRANPFKVLGSGKPSASSAQPRVTNILDNMTSSRKSAPLSGSAGKPNKSPVLKPLAPRPKSKTQSTLLQMTSQKAAAKRTQNTEPAPEQQKQPDVAPPASLADNTENKRPKTGFQLWLEENRKSIIADQPDLEETDVIKEAMGRFRTLSAEERLVNEMKKSDLKKRKRAEGGGREAEDENGRTEADENSAKKKKSLDPSSKLSAFAFNKN</sequence>
<feature type="compositionally biased region" description="Acidic residues" evidence="11">
    <location>
        <begin position="353"/>
        <end position="368"/>
    </location>
</feature>
<dbReference type="Pfam" id="PF24815">
    <property type="entry name" value="HMG_WDHD1"/>
    <property type="match status" value="1"/>
</dbReference>
<dbReference type="InterPro" id="IPR022100">
    <property type="entry name" value="WDHD1/CFT4_beta-prop_2nd"/>
</dbReference>
<feature type="compositionally biased region" description="Acidic residues" evidence="11">
    <location>
        <begin position="792"/>
        <end position="801"/>
    </location>
</feature>
<keyword evidence="4 10" id="KW-0238">DNA-binding</keyword>
<reference evidence="13" key="2">
    <citation type="submission" date="2025-08" db="UniProtKB">
        <authorList>
            <consortium name="Ensembl"/>
        </authorList>
    </citation>
    <scope>IDENTIFICATION</scope>
</reference>
<dbReference type="GeneTree" id="ENSGT00390000002030"/>
<evidence type="ECO:0000256" key="7">
    <source>
        <dbReference type="ARBA" id="ARBA00069769"/>
    </source>
</evidence>
<comment type="function">
    <text evidence="6">Core replisome component that acts as a replication initiation factor. Binds directly to the CMG complex and functions as a hub to recruit additional proteins to the replication fork.</text>
</comment>
<dbReference type="SUPFAM" id="SSF50978">
    <property type="entry name" value="WD40 repeat-like"/>
    <property type="match status" value="1"/>
</dbReference>
<keyword evidence="5 10" id="KW-0539">Nucleus</keyword>
<dbReference type="InterPro" id="IPR057646">
    <property type="entry name" value="WD40_WDHD1_1st"/>
</dbReference>
<feature type="DNA-binding region" description="HMG box" evidence="10">
    <location>
        <begin position="964"/>
        <end position="1032"/>
    </location>
</feature>
<feature type="compositionally biased region" description="Polar residues" evidence="11">
    <location>
        <begin position="919"/>
        <end position="949"/>
    </location>
</feature>
<dbReference type="InterPro" id="IPR001680">
    <property type="entry name" value="WD40_rpt"/>
</dbReference>
<dbReference type="GO" id="GO:0003677">
    <property type="term" value="F:DNA binding"/>
    <property type="evidence" value="ECO:0007669"/>
    <property type="project" value="UniProtKB-UniRule"/>
</dbReference>
<dbReference type="GO" id="GO:0000278">
    <property type="term" value="P:mitotic cell cycle"/>
    <property type="evidence" value="ECO:0007669"/>
    <property type="project" value="TreeGrafter"/>
</dbReference>
<dbReference type="SUPFAM" id="SSF82171">
    <property type="entry name" value="DPP6 N-terminal domain-like"/>
    <property type="match status" value="1"/>
</dbReference>
<dbReference type="Pfam" id="PF24817">
    <property type="entry name" value="WD40_WDHD1_1st"/>
    <property type="match status" value="1"/>
</dbReference>
<dbReference type="AlphaFoldDB" id="A0A7N6BI95"/>
<dbReference type="CDD" id="cd21993">
    <property type="entry name" value="HMG-box_WDHD1"/>
    <property type="match status" value="1"/>
</dbReference>
<dbReference type="GO" id="GO:0006281">
    <property type="term" value="P:DNA repair"/>
    <property type="evidence" value="ECO:0007669"/>
    <property type="project" value="TreeGrafter"/>
</dbReference>
<feature type="region of interest" description="Disordered" evidence="11">
    <location>
        <begin position="1015"/>
        <end position="1067"/>
    </location>
</feature>
<proteinExistence type="predicted"/>
<evidence type="ECO:0000256" key="11">
    <source>
        <dbReference type="SAM" id="MobiDB-lite"/>
    </source>
</evidence>
<feature type="domain" description="HMG box" evidence="12">
    <location>
        <begin position="964"/>
        <end position="1032"/>
    </location>
</feature>
<dbReference type="GO" id="GO:0003682">
    <property type="term" value="F:chromatin binding"/>
    <property type="evidence" value="ECO:0007669"/>
    <property type="project" value="TreeGrafter"/>
</dbReference>
<dbReference type="InterPro" id="IPR036910">
    <property type="entry name" value="HMG_box_dom_sf"/>
</dbReference>
<dbReference type="SMART" id="SM00320">
    <property type="entry name" value="WD40"/>
    <property type="match status" value="5"/>
</dbReference>
<dbReference type="FunFam" id="1.10.30.10:FF:000028">
    <property type="entry name" value="WD repeat and HMG-box DNA-binding protein 1"/>
    <property type="match status" value="1"/>
</dbReference>
<evidence type="ECO:0000256" key="2">
    <source>
        <dbReference type="ARBA" id="ARBA00022574"/>
    </source>
</evidence>
<dbReference type="PROSITE" id="PS50294">
    <property type="entry name" value="WD_REPEATS_REGION"/>
    <property type="match status" value="1"/>
</dbReference>
<gene>
    <name evidence="13" type="primary">WDHD1</name>
</gene>
<dbReference type="InterPro" id="IPR048591">
    <property type="entry name" value="WDHD1/CFT4_hel"/>
</dbReference>
<feature type="region of interest" description="Disordered" evidence="11">
    <location>
        <begin position="309"/>
        <end position="372"/>
    </location>
</feature>
<comment type="subcellular location">
    <subcellularLocation>
        <location evidence="1">Nucleus</location>
        <location evidence="1">Nucleoplasm</location>
    </subcellularLocation>
</comment>
<evidence type="ECO:0000256" key="9">
    <source>
        <dbReference type="PROSITE-ProRule" id="PRU00221"/>
    </source>
</evidence>
<feature type="compositionally biased region" description="Basic and acidic residues" evidence="11">
    <location>
        <begin position="1026"/>
        <end position="1047"/>
    </location>
</feature>
<dbReference type="PANTHER" id="PTHR19932">
    <property type="entry name" value="WD REPEAT AND HMG-BOX DNA BINDING PROTEIN"/>
    <property type="match status" value="1"/>
</dbReference>
<reference evidence="13" key="3">
    <citation type="submission" date="2025-09" db="UniProtKB">
        <authorList>
            <consortium name="Ensembl"/>
        </authorList>
    </citation>
    <scope>IDENTIFICATION</scope>
</reference>
<keyword evidence="2 9" id="KW-0853">WD repeat</keyword>
<evidence type="ECO:0000256" key="1">
    <source>
        <dbReference type="ARBA" id="ARBA00004642"/>
    </source>
</evidence>
<dbReference type="PROSITE" id="PS50118">
    <property type="entry name" value="HMG_BOX_2"/>
    <property type="match status" value="1"/>
</dbReference>
<feature type="region of interest" description="Disordered" evidence="11">
    <location>
        <begin position="889"/>
        <end position="972"/>
    </location>
</feature>
<evidence type="ECO:0000313" key="14">
    <source>
        <dbReference type="Proteomes" id="UP000265040"/>
    </source>
</evidence>
<dbReference type="InterPro" id="IPR055339">
    <property type="entry name" value="HMG-box_WDHD1"/>
</dbReference>
<feature type="repeat" description="WD" evidence="9">
    <location>
        <begin position="9"/>
        <end position="41"/>
    </location>
</feature>
<evidence type="ECO:0000256" key="6">
    <source>
        <dbReference type="ARBA" id="ARBA00056293"/>
    </source>
</evidence>
<dbReference type="GO" id="GO:0005654">
    <property type="term" value="C:nucleoplasm"/>
    <property type="evidence" value="ECO:0007669"/>
    <property type="project" value="UniProtKB-SubCell"/>
</dbReference>
<dbReference type="InterPro" id="IPR009071">
    <property type="entry name" value="HMG_box_dom"/>
</dbReference>
<feature type="compositionally biased region" description="Acidic residues" evidence="11">
    <location>
        <begin position="329"/>
        <end position="338"/>
    </location>
</feature>
<name>A0A7N6BI95_ANATE</name>
<evidence type="ECO:0000256" key="4">
    <source>
        <dbReference type="ARBA" id="ARBA00023125"/>
    </source>
</evidence>
<dbReference type="Gene3D" id="2.130.10.10">
    <property type="entry name" value="YVTN repeat-like/Quinoprotein amine dehydrogenase"/>
    <property type="match status" value="2"/>
</dbReference>
<keyword evidence="3" id="KW-0677">Repeat</keyword>
<dbReference type="SUPFAM" id="SSF47095">
    <property type="entry name" value="HMG-box"/>
    <property type="match status" value="1"/>
</dbReference>
<organism evidence="13 14">
    <name type="scientific">Anabas testudineus</name>
    <name type="common">Climbing perch</name>
    <name type="synonym">Anthias testudineus</name>
    <dbReference type="NCBI Taxonomy" id="64144"/>
    <lineage>
        <taxon>Eukaryota</taxon>
        <taxon>Metazoa</taxon>
        <taxon>Chordata</taxon>
        <taxon>Craniata</taxon>
        <taxon>Vertebrata</taxon>
        <taxon>Euteleostomi</taxon>
        <taxon>Actinopterygii</taxon>
        <taxon>Neopterygii</taxon>
        <taxon>Teleostei</taxon>
        <taxon>Neoteleostei</taxon>
        <taxon>Acanthomorphata</taxon>
        <taxon>Anabantaria</taxon>
        <taxon>Anabantiformes</taxon>
        <taxon>Anabantoidei</taxon>
        <taxon>Anabantidae</taxon>
        <taxon>Anabas</taxon>
    </lineage>
</organism>
<dbReference type="SMART" id="SM00398">
    <property type="entry name" value="HMG"/>
    <property type="match status" value="1"/>
</dbReference>
<dbReference type="PROSITE" id="PS50082">
    <property type="entry name" value="WD_REPEATS_2"/>
    <property type="match status" value="2"/>
</dbReference>
<feature type="region of interest" description="Disordered" evidence="11">
    <location>
        <begin position="791"/>
        <end position="838"/>
    </location>
</feature>
<dbReference type="Gene3D" id="1.10.30.10">
    <property type="entry name" value="High mobility group box domain"/>
    <property type="match status" value="1"/>
</dbReference>
<protein>
    <recommendedName>
        <fullName evidence="7">WD repeat and HMG-box DNA-binding protein 1</fullName>
    </recommendedName>
    <alternativeName>
        <fullName evidence="8">Acidic nucleoplasmic DNA-binding protein 1</fullName>
    </alternativeName>
</protein>
<evidence type="ECO:0000256" key="5">
    <source>
        <dbReference type="ARBA" id="ARBA00023242"/>
    </source>
</evidence>
<evidence type="ECO:0000256" key="10">
    <source>
        <dbReference type="PROSITE-ProRule" id="PRU00267"/>
    </source>
</evidence>
<evidence type="ECO:0000256" key="3">
    <source>
        <dbReference type="ARBA" id="ARBA00022737"/>
    </source>
</evidence>
<dbReference type="GO" id="GO:0043596">
    <property type="term" value="C:nuclear replication fork"/>
    <property type="evidence" value="ECO:0007669"/>
    <property type="project" value="TreeGrafter"/>
</dbReference>
<dbReference type="InterPro" id="IPR036322">
    <property type="entry name" value="WD40_repeat_dom_sf"/>
</dbReference>
<dbReference type="Ensembl" id="ENSATET00000050666.1">
    <property type="protein sequence ID" value="ENSATEP00000063307.1"/>
    <property type="gene ID" value="ENSATEG00000021986.3"/>
</dbReference>
<evidence type="ECO:0000256" key="8">
    <source>
        <dbReference type="ARBA" id="ARBA00080131"/>
    </source>
</evidence>
<dbReference type="PANTHER" id="PTHR19932:SF10">
    <property type="entry name" value="WD REPEAT AND HMG-BOX DNA-BINDING PROTEIN 1"/>
    <property type="match status" value="1"/>
</dbReference>